<feature type="compositionally biased region" description="Polar residues" evidence="1">
    <location>
        <begin position="181"/>
        <end position="207"/>
    </location>
</feature>
<dbReference type="InterPro" id="IPR028086">
    <property type="entry name" value="FNIP_C_dom"/>
</dbReference>
<keyword evidence="5" id="KW-1185">Reference proteome</keyword>
<dbReference type="PANTHER" id="PTHR21634:SF9">
    <property type="entry name" value="RE13835P"/>
    <property type="match status" value="1"/>
</dbReference>
<dbReference type="OrthoDB" id="6349527at2759"/>
<feature type="region of interest" description="Disordered" evidence="1">
    <location>
        <begin position="439"/>
        <end position="461"/>
    </location>
</feature>
<protein>
    <submittedName>
        <fullName evidence="4">Folliculin-interacting protein 2</fullName>
    </submittedName>
</protein>
<dbReference type="GO" id="GO:0042030">
    <property type="term" value="F:ATPase inhibitor activity"/>
    <property type="evidence" value="ECO:0007669"/>
    <property type="project" value="TreeGrafter"/>
</dbReference>
<name>A0A5N5TE69_9CRUS</name>
<dbReference type="Pfam" id="PF14637">
    <property type="entry name" value="FNIP_M"/>
    <property type="match status" value="1"/>
</dbReference>
<dbReference type="Pfam" id="PF14638">
    <property type="entry name" value="FNIP_C"/>
    <property type="match status" value="1"/>
</dbReference>
<feature type="compositionally biased region" description="Basic and acidic residues" evidence="1">
    <location>
        <begin position="162"/>
        <end position="176"/>
    </location>
</feature>
<dbReference type="Proteomes" id="UP000326759">
    <property type="component" value="Unassembled WGS sequence"/>
</dbReference>
<dbReference type="AlphaFoldDB" id="A0A5N5TE69"/>
<dbReference type="EMBL" id="SEYY01002237">
    <property type="protein sequence ID" value="KAB7504832.1"/>
    <property type="molecule type" value="Genomic_DNA"/>
</dbReference>
<feature type="domain" description="Folliculin-interacting protein middle" evidence="2">
    <location>
        <begin position="13"/>
        <end position="74"/>
    </location>
</feature>
<dbReference type="GO" id="GO:0005737">
    <property type="term" value="C:cytoplasm"/>
    <property type="evidence" value="ECO:0007669"/>
    <property type="project" value="TreeGrafter"/>
</dbReference>
<feature type="compositionally biased region" description="Basic and acidic residues" evidence="1">
    <location>
        <begin position="137"/>
        <end position="152"/>
    </location>
</feature>
<comment type="caution">
    <text evidence="4">The sequence shown here is derived from an EMBL/GenBank/DDBJ whole genome shotgun (WGS) entry which is preliminary data.</text>
</comment>
<organism evidence="4 5">
    <name type="scientific">Armadillidium nasatum</name>
    <dbReference type="NCBI Taxonomy" id="96803"/>
    <lineage>
        <taxon>Eukaryota</taxon>
        <taxon>Metazoa</taxon>
        <taxon>Ecdysozoa</taxon>
        <taxon>Arthropoda</taxon>
        <taxon>Crustacea</taxon>
        <taxon>Multicrustacea</taxon>
        <taxon>Malacostraca</taxon>
        <taxon>Eumalacostraca</taxon>
        <taxon>Peracarida</taxon>
        <taxon>Isopoda</taxon>
        <taxon>Oniscidea</taxon>
        <taxon>Crinocheta</taxon>
        <taxon>Armadillidiidae</taxon>
        <taxon>Armadillidium</taxon>
    </lineage>
</organism>
<evidence type="ECO:0000313" key="5">
    <source>
        <dbReference type="Proteomes" id="UP000326759"/>
    </source>
</evidence>
<evidence type="ECO:0000256" key="1">
    <source>
        <dbReference type="SAM" id="MobiDB-lite"/>
    </source>
</evidence>
<feature type="domain" description="Folliculin-interacting protein C-terminal" evidence="3">
    <location>
        <begin position="486"/>
        <end position="561"/>
    </location>
</feature>
<proteinExistence type="predicted"/>
<dbReference type="PANTHER" id="PTHR21634">
    <property type="entry name" value="RE13835P"/>
    <property type="match status" value="1"/>
</dbReference>
<evidence type="ECO:0000259" key="3">
    <source>
        <dbReference type="Pfam" id="PF14638"/>
    </source>
</evidence>
<dbReference type="PRINTS" id="PR02073">
    <property type="entry name" value="FOLLICULNIP1"/>
</dbReference>
<evidence type="ECO:0000259" key="2">
    <source>
        <dbReference type="Pfam" id="PF14637"/>
    </source>
</evidence>
<dbReference type="InterPro" id="IPR028085">
    <property type="entry name" value="FNIP_mid_dom"/>
</dbReference>
<feature type="region of interest" description="Disordered" evidence="1">
    <location>
        <begin position="117"/>
        <end position="207"/>
    </location>
</feature>
<accession>A0A5N5TE69</accession>
<gene>
    <name evidence="4" type="primary">FNIP2</name>
    <name evidence="4" type="ORF">Anas_10319</name>
</gene>
<evidence type="ECO:0000313" key="4">
    <source>
        <dbReference type="EMBL" id="KAB7504832.1"/>
    </source>
</evidence>
<sequence>MIRKKVRGFSNTPINCTTKSLPYNALWSQLRELTGSIGFPSKVTKTVLIGDSVHKDLLSHALVVLSYLIRCSQVLENHFEENEGGDILSGSSKSISELSSSSSTSVMTLLESNVTTTSAGATSEVSRRSSFKINRNYRQDSRTKLKRADSAKKRNSSFSTKSTEEDKHPINDDFCHKFPHSSETSKYTPFQECSSSKSNQRSGLTSSKTMGNLSLVYDLSCDTLDDSDSRILPEHSRHDSVAPEVNLKDPFPTFISSKFSGGMSEVSSCKDKLEVKVSGEEINLEIEEGGRVLFILGEDDKLEGLKPKTSRDVSPVCNTSLNESVKCIKDEVKITEDSYPKILQSESHVEVKTLPSSEDLSKIEYFGNHGNSPLNNYSQKISLDTNKPLIPESTHKRNMSDPTNGSYLSDISSYNFNSQNNKALEVVNEKDIGISYSEDSRVKKKRKRKPNEELDNENFTSESSLEEWDRLDMHSKIIDVHRINLNSQKQSRLNVAESYMGGVLDHYSSVFFLHASTDVDSHLEEKIRLDLSAAAQRPVLDTKVSEAIAIIADTEKWYVYSSSPNFSISSSSTHT</sequence>
<dbReference type="InterPro" id="IPR026156">
    <property type="entry name" value="FNIP_fam"/>
</dbReference>
<dbReference type="GO" id="GO:0051087">
    <property type="term" value="F:protein-folding chaperone binding"/>
    <property type="evidence" value="ECO:0007669"/>
    <property type="project" value="TreeGrafter"/>
</dbReference>
<reference evidence="4 5" key="1">
    <citation type="journal article" date="2019" name="PLoS Biol.">
        <title>Sex chromosomes control vertical transmission of feminizing Wolbachia symbionts in an isopod.</title>
        <authorList>
            <person name="Becking T."/>
            <person name="Chebbi M.A."/>
            <person name="Giraud I."/>
            <person name="Moumen B."/>
            <person name="Laverre T."/>
            <person name="Caubet Y."/>
            <person name="Peccoud J."/>
            <person name="Gilbert C."/>
            <person name="Cordaux R."/>
        </authorList>
    </citation>
    <scope>NUCLEOTIDE SEQUENCE [LARGE SCALE GENOMIC DNA]</scope>
    <source>
        <strain evidence="4">ANa2</strain>
        <tissue evidence="4">Whole body excluding digestive tract and cuticle</tissue>
    </source>
</reference>